<evidence type="ECO:0000313" key="2">
    <source>
        <dbReference type="Proteomes" id="UP000789860"/>
    </source>
</evidence>
<keyword evidence="2" id="KW-1185">Reference proteome</keyword>
<name>A0ACA9L5G5_9GLOM</name>
<evidence type="ECO:0000313" key="1">
    <source>
        <dbReference type="EMBL" id="CAG8511631.1"/>
    </source>
</evidence>
<reference evidence="1" key="1">
    <citation type="submission" date="2021-06" db="EMBL/GenBank/DDBJ databases">
        <authorList>
            <person name="Kallberg Y."/>
            <person name="Tangrot J."/>
            <person name="Rosling A."/>
        </authorList>
    </citation>
    <scope>NUCLEOTIDE SEQUENCE</scope>
    <source>
        <strain evidence="1">AU212A</strain>
    </source>
</reference>
<dbReference type="EMBL" id="CAJVPM010004306">
    <property type="protein sequence ID" value="CAG8511631.1"/>
    <property type="molecule type" value="Genomic_DNA"/>
</dbReference>
<sequence length="378" mass="42722">MVQISETNSLEKTVNYKSSKIQLMKDGLIFTFENFWQCVNVKTDDYVLKDVANKINVQRKKFFNFVEDSIQQSYKIRRYLSNFQLVIECSADDSLSKDEYVKELESLLDESKRNLKSAEMLNKQAEEIIDELININSELYKYKEDIQSNTENIKSENGDKFNKTKSNMKFSTFLRNCGVAVFIGAGALALAPYTGGASVVIGSELAEGLFVGSTILGTEAAIFAVAGEVSRQECSSKIDKLREQLEKEKVELSTNIDKLIEGLKLIVDTAAMLMVYWKTQSDDYLVYLLNKANEAKEQQTIESNGNIDGNGQVGDSSSTGSNVKTPENKPLFRNKPVVRGINKCLKEMEVDELYTKEFSMEIGVQMVKYEMMFNRIGM</sequence>
<gene>
    <name evidence="1" type="ORF">SCALOS_LOCUS3683</name>
</gene>
<comment type="caution">
    <text evidence="1">The sequence shown here is derived from an EMBL/GenBank/DDBJ whole genome shotgun (WGS) entry which is preliminary data.</text>
</comment>
<organism evidence="1 2">
    <name type="scientific">Scutellospora calospora</name>
    <dbReference type="NCBI Taxonomy" id="85575"/>
    <lineage>
        <taxon>Eukaryota</taxon>
        <taxon>Fungi</taxon>
        <taxon>Fungi incertae sedis</taxon>
        <taxon>Mucoromycota</taxon>
        <taxon>Glomeromycotina</taxon>
        <taxon>Glomeromycetes</taxon>
        <taxon>Diversisporales</taxon>
        <taxon>Gigasporaceae</taxon>
        <taxon>Scutellospora</taxon>
    </lineage>
</organism>
<proteinExistence type="predicted"/>
<protein>
    <submittedName>
        <fullName evidence="1">769_t:CDS:1</fullName>
    </submittedName>
</protein>
<accession>A0ACA9L5G5</accession>
<dbReference type="Proteomes" id="UP000789860">
    <property type="component" value="Unassembled WGS sequence"/>
</dbReference>